<feature type="non-terminal residue" evidence="2">
    <location>
        <position position="1"/>
    </location>
</feature>
<gene>
    <name evidence="2" type="ORF">IPOD504_LOCUS12362</name>
</gene>
<feature type="compositionally biased region" description="Polar residues" evidence="1">
    <location>
        <begin position="98"/>
        <end position="128"/>
    </location>
</feature>
<feature type="compositionally biased region" description="Basic and acidic residues" evidence="1">
    <location>
        <begin position="1"/>
        <end position="10"/>
    </location>
</feature>
<feature type="region of interest" description="Disordered" evidence="1">
    <location>
        <begin position="1"/>
        <end position="22"/>
    </location>
</feature>
<dbReference type="Proteomes" id="UP000837857">
    <property type="component" value="Chromosome 3"/>
</dbReference>
<feature type="region of interest" description="Disordered" evidence="1">
    <location>
        <begin position="62"/>
        <end position="135"/>
    </location>
</feature>
<evidence type="ECO:0000256" key="1">
    <source>
        <dbReference type="SAM" id="MobiDB-lite"/>
    </source>
</evidence>
<organism evidence="2 3">
    <name type="scientific">Iphiclides podalirius</name>
    <name type="common">scarce swallowtail</name>
    <dbReference type="NCBI Taxonomy" id="110791"/>
    <lineage>
        <taxon>Eukaryota</taxon>
        <taxon>Metazoa</taxon>
        <taxon>Ecdysozoa</taxon>
        <taxon>Arthropoda</taxon>
        <taxon>Hexapoda</taxon>
        <taxon>Insecta</taxon>
        <taxon>Pterygota</taxon>
        <taxon>Neoptera</taxon>
        <taxon>Endopterygota</taxon>
        <taxon>Lepidoptera</taxon>
        <taxon>Glossata</taxon>
        <taxon>Ditrysia</taxon>
        <taxon>Papilionoidea</taxon>
        <taxon>Papilionidae</taxon>
        <taxon>Papilioninae</taxon>
        <taxon>Iphiclides</taxon>
    </lineage>
</organism>
<dbReference type="EMBL" id="OW152815">
    <property type="protein sequence ID" value="CAH2063061.1"/>
    <property type="molecule type" value="Genomic_DNA"/>
</dbReference>
<evidence type="ECO:0000313" key="2">
    <source>
        <dbReference type="EMBL" id="CAH2063061.1"/>
    </source>
</evidence>
<name>A0ABN8IU31_9NEOP</name>
<protein>
    <submittedName>
        <fullName evidence="2">Uncharacterized protein</fullName>
    </submittedName>
</protein>
<reference evidence="2" key="1">
    <citation type="submission" date="2022-03" db="EMBL/GenBank/DDBJ databases">
        <authorList>
            <person name="Martin H S."/>
        </authorList>
    </citation>
    <scope>NUCLEOTIDE SEQUENCE</scope>
</reference>
<evidence type="ECO:0000313" key="3">
    <source>
        <dbReference type="Proteomes" id="UP000837857"/>
    </source>
</evidence>
<proteinExistence type="predicted"/>
<accession>A0ABN8IU31</accession>
<keyword evidence="3" id="KW-1185">Reference proteome</keyword>
<sequence length="135" mass="14507">MQRQRTEQKVADQQGDGNFNQNINLNDNLATISTECQADLSNLVAIPGQIFNSIFGTILGTSRNSLSNPDAAGNDSPAPPTPISSDSTQKIADKQGDGNYNQNINLHDNKGSLNLSSSGRVSEANYGNEQVARWK</sequence>